<dbReference type="Proteomes" id="UP000230423">
    <property type="component" value="Unassembled WGS sequence"/>
</dbReference>
<evidence type="ECO:0000313" key="2">
    <source>
        <dbReference type="Proteomes" id="UP000230423"/>
    </source>
</evidence>
<organism evidence="1 2">
    <name type="scientific">Teladorsagia circumcincta</name>
    <name type="common">Brown stomach worm</name>
    <name type="synonym">Ostertagia circumcincta</name>
    <dbReference type="NCBI Taxonomy" id="45464"/>
    <lineage>
        <taxon>Eukaryota</taxon>
        <taxon>Metazoa</taxon>
        <taxon>Ecdysozoa</taxon>
        <taxon>Nematoda</taxon>
        <taxon>Chromadorea</taxon>
        <taxon>Rhabditida</taxon>
        <taxon>Rhabditina</taxon>
        <taxon>Rhabditomorpha</taxon>
        <taxon>Strongyloidea</taxon>
        <taxon>Trichostrongylidae</taxon>
        <taxon>Teladorsagia</taxon>
    </lineage>
</organism>
<dbReference type="OrthoDB" id="5858476at2759"/>
<accession>A0A2G9TEP7</accession>
<reference evidence="1 2" key="1">
    <citation type="submission" date="2015-09" db="EMBL/GenBank/DDBJ databases">
        <title>Draft genome of the parasitic nematode Teladorsagia circumcincta isolate WARC Sus (inbred).</title>
        <authorList>
            <person name="Mitreva M."/>
        </authorList>
    </citation>
    <scope>NUCLEOTIDE SEQUENCE [LARGE SCALE GENOMIC DNA]</scope>
    <source>
        <strain evidence="1 2">S</strain>
    </source>
</reference>
<dbReference type="EMBL" id="KZ376793">
    <property type="protein sequence ID" value="PIO56433.1"/>
    <property type="molecule type" value="Genomic_DNA"/>
</dbReference>
<dbReference type="AlphaFoldDB" id="A0A2G9TEP7"/>
<evidence type="ECO:0000313" key="1">
    <source>
        <dbReference type="EMBL" id="PIO56433.1"/>
    </source>
</evidence>
<name>A0A2G9TEP7_TELCI</name>
<gene>
    <name evidence="1" type="ORF">TELCIR_22168</name>
</gene>
<proteinExistence type="predicted"/>
<keyword evidence="2" id="KW-1185">Reference proteome</keyword>
<sequence>DSVDDRKALLEGFDLLKKQLKKLGRRPTRMMRELRPGDLRSGDKIDQIQVDWMSGRRRDVPPLTDDDLAARIVSPATLVTDR</sequence>
<protein>
    <submittedName>
        <fullName evidence="1">Uncharacterized protein</fullName>
    </submittedName>
</protein>
<feature type="non-terminal residue" evidence="1">
    <location>
        <position position="1"/>
    </location>
</feature>